<dbReference type="GO" id="GO:0005634">
    <property type="term" value="C:nucleus"/>
    <property type="evidence" value="ECO:0007669"/>
    <property type="project" value="TreeGrafter"/>
</dbReference>
<dbReference type="PANTHER" id="PTHR24113:SF12">
    <property type="entry name" value="RAN GTPASE-ACTIVATING PROTEIN 1"/>
    <property type="match status" value="1"/>
</dbReference>
<name>A0AAW2YK66_9EUKA</name>
<dbReference type="GO" id="GO:0031267">
    <property type="term" value="F:small GTPase binding"/>
    <property type="evidence" value="ECO:0007669"/>
    <property type="project" value="TreeGrafter"/>
</dbReference>
<accession>A0AAW2YK66</accession>
<comment type="caution">
    <text evidence="5">The sequence shown here is derived from an EMBL/GenBank/DDBJ whole genome shotgun (WGS) entry which is preliminary data.</text>
</comment>
<dbReference type="PANTHER" id="PTHR24113">
    <property type="entry name" value="RAN GTPASE-ACTIVATING PROTEIN 1"/>
    <property type="match status" value="1"/>
</dbReference>
<evidence type="ECO:0000256" key="2">
    <source>
        <dbReference type="ARBA" id="ARBA00022614"/>
    </source>
</evidence>
<gene>
    <name evidence="5" type="ORF">AKO1_005772</name>
</gene>
<dbReference type="GO" id="GO:0006913">
    <property type="term" value="P:nucleocytoplasmic transport"/>
    <property type="evidence" value="ECO:0007669"/>
    <property type="project" value="TreeGrafter"/>
</dbReference>
<dbReference type="GO" id="GO:0048471">
    <property type="term" value="C:perinuclear region of cytoplasm"/>
    <property type="evidence" value="ECO:0007669"/>
    <property type="project" value="TreeGrafter"/>
</dbReference>
<evidence type="ECO:0000313" key="5">
    <source>
        <dbReference type="EMBL" id="KAL0477403.1"/>
    </source>
</evidence>
<evidence type="ECO:0000313" key="6">
    <source>
        <dbReference type="Proteomes" id="UP001431209"/>
    </source>
</evidence>
<reference evidence="5 6" key="1">
    <citation type="submission" date="2024-03" db="EMBL/GenBank/DDBJ databases">
        <title>The Acrasis kona genome and developmental transcriptomes reveal deep origins of eukaryotic multicellular pathways.</title>
        <authorList>
            <person name="Sheikh S."/>
            <person name="Fu C.-J."/>
            <person name="Brown M.W."/>
            <person name="Baldauf S.L."/>
        </authorList>
    </citation>
    <scope>NUCLEOTIDE SEQUENCE [LARGE SCALE GENOMIC DNA]</scope>
    <source>
        <strain evidence="5 6">ATCC MYA-3509</strain>
    </source>
</reference>
<dbReference type="GO" id="GO:0005096">
    <property type="term" value="F:GTPase activator activity"/>
    <property type="evidence" value="ECO:0007669"/>
    <property type="project" value="UniProtKB-KW"/>
</dbReference>
<sequence>MDDSPLVKEYRNKMWMSGWLTKQGQRVKNWKKRYFVLRGSILEYYKSDSTNEGDLMGKINIKGKCLVKYVGEVQDVEIDQAIVAGQSEYDSEEEDGASASDVASTQFEKLKDDNSYPFKFYLLDDDRNLIMAAQTYEEAKEWIRIIRNVVNVEQYFDDLKRYRVQTPLYNVMKLFLEDTTKQDLVLKNEWVAGDAIKSVSETVLKKNLVPITKFGLVECGLSDDYMISIGEGLGVNETVKELDLSHNRIGDNGVGDLCDGLILNVTVEKLNLGNNLVCDVGSVFISEVIRATVSINSINLSHNHITSIGAMALSSALVNNELLVNLELGYNEIGDEGVKQLAEGLKNNKCLKKLGLSNNGIGSEGLTVFCEVGLIHNRTLEEIDLTGNEFDKNGADALVNALKDHKSITKVDCGNNSKLSADGITTLAQILKSRFLVSQLVMTRIK</sequence>
<dbReference type="InterPro" id="IPR001849">
    <property type="entry name" value="PH_domain"/>
</dbReference>
<dbReference type="InterPro" id="IPR001611">
    <property type="entry name" value="Leu-rich_rpt"/>
</dbReference>
<dbReference type="AlphaFoldDB" id="A0AAW2YK66"/>
<keyword evidence="3" id="KW-0677">Repeat</keyword>
<dbReference type="Gene3D" id="2.30.29.30">
    <property type="entry name" value="Pleckstrin-homology domain (PH domain)/Phosphotyrosine-binding domain (PTB)"/>
    <property type="match status" value="1"/>
</dbReference>
<protein>
    <submittedName>
        <fullName evidence="5">Plekstrin domain protein</fullName>
    </submittedName>
</protein>
<dbReference type="Pfam" id="PF00169">
    <property type="entry name" value="PH"/>
    <property type="match status" value="1"/>
</dbReference>
<organism evidence="5 6">
    <name type="scientific">Acrasis kona</name>
    <dbReference type="NCBI Taxonomy" id="1008807"/>
    <lineage>
        <taxon>Eukaryota</taxon>
        <taxon>Discoba</taxon>
        <taxon>Heterolobosea</taxon>
        <taxon>Tetramitia</taxon>
        <taxon>Eutetramitia</taxon>
        <taxon>Acrasidae</taxon>
        <taxon>Acrasis</taxon>
    </lineage>
</organism>
<keyword evidence="2" id="KW-0433">Leucine-rich repeat</keyword>
<dbReference type="SUPFAM" id="SSF52047">
    <property type="entry name" value="RNI-like"/>
    <property type="match status" value="1"/>
</dbReference>
<evidence type="ECO:0000256" key="1">
    <source>
        <dbReference type="ARBA" id="ARBA00022468"/>
    </source>
</evidence>
<dbReference type="SUPFAM" id="SSF50729">
    <property type="entry name" value="PH domain-like"/>
    <property type="match status" value="1"/>
</dbReference>
<feature type="domain" description="PH" evidence="4">
    <location>
        <begin position="13"/>
        <end position="151"/>
    </location>
</feature>
<dbReference type="EMBL" id="JAOPGA020000167">
    <property type="protein sequence ID" value="KAL0477403.1"/>
    <property type="molecule type" value="Genomic_DNA"/>
</dbReference>
<keyword evidence="1" id="KW-0343">GTPase activation</keyword>
<evidence type="ECO:0000259" key="4">
    <source>
        <dbReference type="PROSITE" id="PS50003"/>
    </source>
</evidence>
<proteinExistence type="predicted"/>
<dbReference type="GO" id="GO:0005829">
    <property type="term" value="C:cytosol"/>
    <property type="evidence" value="ECO:0007669"/>
    <property type="project" value="TreeGrafter"/>
</dbReference>
<dbReference type="PROSITE" id="PS50003">
    <property type="entry name" value="PH_DOMAIN"/>
    <property type="match status" value="1"/>
</dbReference>
<dbReference type="SMART" id="SM00368">
    <property type="entry name" value="LRR_RI"/>
    <property type="match status" value="7"/>
</dbReference>
<dbReference type="SMART" id="SM00233">
    <property type="entry name" value="PH"/>
    <property type="match status" value="1"/>
</dbReference>
<evidence type="ECO:0000256" key="3">
    <source>
        <dbReference type="ARBA" id="ARBA00022737"/>
    </source>
</evidence>
<dbReference type="Gene3D" id="3.80.10.10">
    <property type="entry name" value="Ribonuclease Inhibitor"/>
    <property type="match status" value="2"/>
</dbReference>
<dbReference type="InterPro" id="IPR011993">
    <property type="entry name" value="PH-like_dom_sf"/>
</dbReference>
<dbReference type="InterPro" id="IPR027038">
    <property type="entry name" value="RanGap"/>
</dbReference>
<dbReference type="InterPro" id="IPR032675">
    <property type="entry name" value="LRR_dom_sf"/>
</dbReference>
<dbReference type="Pfam" id="PF13516">
    <property type="entry name" value="LRR_6"/>
    <property type="match status" value="5"/>
</dbReference>
<keyword evidence="6" id="KW-1185">Reference proteome</keyword>
<dbReference type="Proteomes" id="UP001431209">
    <property type="component" value="Unassembled WGS sequence"/>
</dbReference>